<organism evidence="3">
    <name type="scientific">Lysobacter firmicutimachus</name>
    <dbReference type="NCBI Taxonomy" id="1792846"/>
    <lineage>
        <taxon>Bacteria</taxon>
        <taxon>Pseudomonadati</taxon>
        <taxon>Pseudomonadota</taxon>
        <taxon>Gammaproteobacteria</taxon>
        <taxon>Lysobacterales</taxon>
        <taxon>Lysobacteraceae</taxon>
        <taxon>Lysobacter</taxon>
    </lineage>
</organism>
<dbReference type="RefSeq" id="WP_363796890.1">
    <property type="nucleotide sequence ID" value="NZ_CP159925.1"/>
</dbReference>
<dbReference type="Gene3D" id="3.40.50.300">
    <property type="entry name" value="P-loop containing nucleotide triphosphate hydrolases"/>
    <property type="match status" value="2"/>
</dbReference>
<keyword evidence="3" id="KW-0067">ATP-binding</keyword>
<dbReference type="Pfam" id="PF04851">
    <property type="entry name" value="ResIII"/>
    <property type="match status" value="1"/>
</dbReference>
<sequence length="1001" mass="111952">MKLHFEPNLDYQMQAIEAVCDLFRGQEVCRTEFTVTMKLPDEAQMSLGVAQSDLGVGNRLTLLDDELLKNLADIQLRGGLPPSGSLTSGDFTVEMETGTGKTYVYLRTIFELNKRYGFSKFVIVVPSVAIKEGVYKTLQITEEHFKGLYAGVPFDYFLYDSGKPGPVRNFATSSNIQIMVVTVGAINKKDVNNLYKESEKTGGERPIDLIKATRPIIIVDEPQSVDGGLEGRGKEALDAMNPLCTLRYSATHVDKHHMVFRLDAVDAYERKLVKQIEVASATVEDAHNKPFVRLVKVENKRGCISAKIELDKQAATGVQRVEVTVSDGDDLQQSADGRAIYADFRVGEISTAKGEEFMELRYPGGEVFLQPGQAHGDVDALAVQREMIRRTIKEHLEKEKHLRPLGIKVLSLFFIDAVDKYRQYDADGQPVKGVYAQMFEEEYRRAAKLPAYQSLFAEIDLASAAEEAHSGYFSIDKKGGWTDTAENNAGNRENAERAYNLIMKEKEKLLSFGTPLKFIFSHSALKEGWDNPNVFQICTLRDIQTERERRQTIGRGLRLCVNQDGERVRGFEVNTLTVVATENYEQFAENLQKEIEKDTGIRFGIVEQHQFAAIAVTGADGHAAPLGIEQSKALWEHLKAAGYIDATGKVQDSLKMALKNGTLELPPEFDAQKAQIAEVLRKVSGRLDIKNADERRQVPLRKGKDGKAVYLSDEFKALWDRIKHQTTYRVQFDNAKLVTDCIAALQKAPVIAKARLQWRKADISIGKAGVAATEKAGAATVVLDEADIELPDLLTDLQDRTQLTRRTIVSILTGSGRLDDFKRNPQQFIELTAETINRCKRLALVDGIKYQKLGDQHVYAQELFEKEELTGYFKNMLLDTQKSIYEHVVYDSTTERDFADGLEKNDAIKLYAKLPGWFKVPTPLGSYNPDWAVLVEDDGTHHLYFVVETKSSLFTDDLRDKESAKIECGKAHFTALGVGENPARYVVARSVGDLLIEAAKG</sequence>
<dbReference type="InterPro" id="IPR045572">
    <property type="entry name" value="RE_endonuc_C"/>
</dbReference>
<dbReference type="EMBL" id="CP159925">
    <property type="protein sequence ID" value="XCO74025.1"/>
    <property type="molecule type" value="Genomic_DNA"/>
</dbReference>
<name>A0AAU8MS44_9GAMM</name>
<gene>
    <name evidence="3" type="ORF">ABU614_16760</name>
</gene>
<feature type="domain" description="Type III restriction enzyme C-terminal endonuclease" evidence="2">
    <location>
        <begin position="881"/>
        <end position="977"/>
    </location>
</feature>
<dbReference type="GO" id="GO:0005524">
    <property type="term" value="F:ATP binding"/>
    <property type="evidence" value="ECO:0007669"/>
    <property type="project" value="InterPro"/>
</dbReference>
<keyword evidence="3" id="KW-0547">Nucleotide-binding</keyword>
<keyword evidence="3" id="KW-0378">Hydrolase</keyword>
<dbReference type="Pfam" id="PF19778">
    <property type="entry name" value="RE_endonuc"/>
    <property type="match status" value="1"/>
</dbReference>
<keyword evidence="3" id="KW-0347">Helicase</keyword>
<dbReference type="GO" id="GO:0015668">
    <property type="term" value="F:type III site-specific deoxyribonuclease activity"/>
    <property type="evidence" value="ECO:0007669"/>
    <property type="project" value="InterPro"/>
</dbReference>
<dbReference type="GO" id="GO:0004386">
    <property type="term" value="F:helicase activity"/>
    <property type="evidence" value="ECO:0007669"/>
    <property type="project" value="UniProtKB-KW"/>
</dbReference>
<proteinExistence type="predicted"/>
<dbReference type="SUPFAM" id="SSF52540">
    <property type="entry name" value="P-loop containing nucleoside triphosphate hydrolases"/>
    <property type="match status" value="2"/>
</dbReference>
<dbReference type="InterPro" id="IPR027417">
    <property type="entry name" value="P-loop_NTPase"/>
</dbReference>
<evidence type="ECO:0000313" key="3">
    <source>
        <dbReference type="EMBL" id="XCO74025.1"/>
    </source>
</evidence>
<accession>A0AAU8MS44</accession>
<dbReference type="PANTHER" id="PTHR47396">
    <property type="entry name" value="TYPE I RESTRICTION ENZYME ECOKI R PROTEIN"/>
    <property type="match status" value="1"/>
</dbReference>
<protein>
    <submittedName>
        <fullName evidence="3">DEAD/DEAH box helicase family protein</fullName>
    </submittedName>
</protein>
<dbReference type="PANTHER" id="PTHR47396:SF1">
    <property type="entry name" value="ATP-DEPENDENT HELICASE IRC3-RELATED"/>
    <property type="match status" value="1"/>
</dbReference>
<dbReference type="InterPro" id="IPR050742">
    <property type="entry name" value="Helicase_Restrict-Modif_Enz"/>
</dbReference>
<reference evidence="3" key="1">
    <citation type="submission" date="2024-06" db="EMBL/GenBank/DDBJ databases">
        <authorList>
            <person name="Li S."/>
        </authorList>
    </citation>
    <scope>NUCLEOTIDE SEQUENCE</scope>
    <source>
        <strain evidence="3">SR10</strain>
    </source>
</reference>
<evidence type="ECO:0000259" key="2">
    <source>
        <dbReference type="Pfam" id="PF19778"/>
    </source>
</evidence>
<dbReference type="AlphaFoldDB" id="A0AAU8MS44"/>
<dbReference type="GO" id="GO:0005829">
    <property type="term" value="C:cytosol"/>
    <property type="evidence" value="ECO:0007669"/>
    <property type="project" value="TreeGrafter"/>
</dbReference>
<dbReference type="GO" id="GO:0003677">
    <property type="term" value="F:DNA binding"/>
    <property type="evidence" value="ECO:0007669"/>
    <property type="project" value="InterPro"/>
</dbReference>
<dbReference type="InterPro" id="IPR006935">
    <property type="entry name" value="Helicase/UvrB_N"/>
</dbReference>
<feature type="domain" description="Helicase/UvrB N-terminal" evidence="1">
    <location>
        <begin position="11"/>
        <end position="251"/>
    </location>
</feature>
<evidence type="ECO:0000259" key="1">
    <source>
        <dbReference type="Pfam" id="PF04851"/>
    </source>
</evidence>